<proteinExistence type="inferred from homology"/>
<dbReference type="FunFam" id="3.30.420.10:FF:000019">
    <property type="entry name" value="RNA exonuclease NEF-sp"/>
    <property type="match status" value="1"/>
</dbReference>
<keyword evidence="10" id="KW-1185">Reference proteome</keyword>
<dbReference type="AlphaFoldDB" id="A0A8S9X0T4"/>
<accession>A0A8S9X0T4</accession>
<dbReference type="OrthoDB" id="3996471at2759"/>
<dbReference type="Proteomes" id="UP000466442">
    <property type="component" value="Unassembled WGS sequence"/>
</dbReference>
<feature type="region of interest" description="Disordered" evidence="7">
    <location>
        <begin position="785"/>
        <end position="813"/>
    </location>
</feature>
<dbReference type="Pfam" id="PF00929">
    <property type="entry name" value="RNase_T"/>
    <property type="match status" value="1"/>
</dbReference>
<feature type="compositionally biased region" description="Polar residues" evidence="7">
    <location>
        <begin position="127"/>
        <end position="145"/>
    </location>
</feature>
<evidence type="ECO:0000256" key="4">
    <source>
        <dbReference type="ARBA" id="ARBA00022801"/>
    </source>
</evidence>
<evidence type="ECO:0000313" key="9">
    <source>
        <dbReference type="EMBL" id="KAF6202563.1"/>
    </source>
</evidence>
<feature type="compositionally biased region" description="Basic residues" evidence="7">
    <location>
        <begin position="78"/>
        <end position="87"/>
    </location>
</feature>
<dbReference type="InterPro" id="IPR013520">
    <property type="entry name" value="Ribonucl_H"/>
</dbReference>
<evidence type="ECO:0000256" key="5">
    <source>
        <dbReference type="ARBA" id="ARBA00022839"/>
    </source>
</evidence>
<feature type="compositionally biased region" description="Basic and acidic residues" evidence="7">
    <location>
        <begin position="800"/>
        <end position="810"/>
    </location>
</feature>
<sequence>MHELKKSKKRAKLKEEDQLNGSYCPPDEQFNNEDMKVKKKKKKSRLSTDIAELYNEVISSTKGSEDQDAFDGEEVTRKGKKKKKKRHVKEEEEFKEEPCDLKNQGKIVHEEEYTKKSKRRKRPANGESETLVDSSELNSQINGSDGCSDAKKKKVSWRENISESKEPEIYKDIEATVHPPAATNSILSLLSNVNTISDQEIPSNNTKKRPAKDKINERLQKLAIKKERRKATRKSKIETKKQLRSEAKGQKSIEDFNIKFKKMTEKIENIVGGSETVDVVRAGGDEGRTASGPARKRLRSITPERQVIPGYKWMDLSDQQKEIFNQKREMQRLNKLSIPKIMLIEGGNSSSLRLEDEERTPLTLMEIQHFLIYSLHSHHSIGNIPSWVSLKCGSKISKVVCVVIDGASMSDYLKLEEKLPALKSLQYQLEVITPYAYGGNFAKEFWSVPLSRTQRMKLITQHGSLKAACLKEEAFESLRKLYPTGTFESEKVVVQKTSVVNGVKKTKVFDESLKDYINVVDAFPRTELLLRSWDLLRESVPVPFATGYLATKYEGFVKTKDLYLRVTDKSPIWAVDCEMCETCKGSELTRISIINEDFEVVYESLVKPHNPITNYLTQYSGITPELLENEWTRLEDVQNDLRNLLPADVILAGHSVGNDLLAMKMFHPYVIDTSAIFNFSGVRGRKTKLKTLVAELLFERIQDGGKDGHDSVEDAASCLKLIKAKLARYYEWSDAVLEGKRSEKDSVNAQRQLLLRKEENKKKMIYPVAENAIIRSGPRALKFVQRKETSKAPKTPTRIVPEKPPPRKELQAWNAPSSDNHLVIKEYSKSLVKHLFARGDKNLLVVGRGEFMKTAKEVSDEKTKGFIRNDPRCVFAIQEDRKVLTYGCENAPSNGISILRLDISKLGENSPLEKVDAMIGEVVKTFKENTLFTVLLPGQFEQPEEHKNHGLFMMKIIKPPHVSKAFVGGASSCVSDYLLYMSLHRPACRLFRRTFRLAGTYMASRYLPIFYKNRKMSCHGAWVHARMIKEPF</sequence>
<evidence type="ECO:0000313" key="10">
    <source>
        <dbReference type="Proteomes" id="UP000466442"/>
    </source>
</evidence>
<organism evidence="9 10">
    <name type="scientific">Apolygus lucorum</name>
    <name type="common">Small green plant bug</name>
    <name type="synonym">Lygocoris lucorum</name>
    <dbReference type="NCBI Taxonomy" id="248454"/>
    <lineage>
        <taxon>Eukaryota</taxon>
        <taxon>Metazoa</taxon>
        <taxon>Ecdysozoa</taxon>
        <taxon>Arthropoda</taxon>
        <taxon>Hexapoda</taxon>
        <taxon>Insecta</taxon>
        <taxon>Pterygota</taxon>
        <taxon>Neoptera</taxon>
        <taxon>Paraneoptera</taxon>
        <taxon>Hemiptera</taxon>
        <taxon>Heteroptera</taxon>
        <taxon>Panheteroptera</taxon>
        <taxon>Cimicomorpha</taxon>
        <taxon>Miridae</taxon>
        <taxon>Mirini</taxon>
        <taxon>Apolygus</taxon>
    </lineage>
</organism>
<reference evidence="9" key="1">
    <citation type="journal article" date="2021" name="Mol. Ecol. Resour.">
        <title>Apolygus lucorum genome provides insights into omnivorousness and mesophyll feeding.</title>
        <authorList>
            <person name="Liu Y."/>
            <person name="Liu H."/>
            <person name="Wang H."/>
            <person name="Huang T."/>
            <person name="Liu B."/>
            <person name="Yang B."/>
            <person name="Yin L."/>
            <person name="Li B."/>
            <person name="Zhang Y."/>
            <person name="Zhang S."/>
            <person name="Jiang F."/>
            <person name="Zhang X."/>
            <person name="Ren Y."/>
            <person name="Wang B."/>
            <person name="Wang S."/>
            <person name="Lu Y."/>
            <person name="Wu K."/>
            <person name="Fan W."/>
            <person name="Wang G."/>
        </authorList>
    </citation>
    <scope>NUCLEOTIDE SEQUENCE</scope>
    <source>
        <strain evidence="9">12Hb</strain>
    </source>
</reference>
<keyword evidence="5" id="KW-0269">Exonuclease</keyword>
<dbReference type="GO" id="GO:0004527">
    <property type="term" value="F:exonuclease activity"/>
    <property type="evidence" value="ECO:0007669"/>
    <property type="project" value="UniProtKB-KW"/>
</dbReference>
<name>A0A8S9X0T4_APOLU</name>
<evidence type="ECO:0000259" key="8">
    <source>
        <dbReference type="SMART" id="SM00479"/>
    </source>
</evidence>
<dbReference type="GO" id="GO:0003676">
    <property type="term" value="F:nucleic acid binding"/>
    <property type="evidence" value="ECO:0007669"/>
    <property type="project" value="InterPro"/>
</dbReference>
<dbReference type="SUPFAM" id="SSF53098">
    <property type="entry name" value="Ribonuclease H-like"/>
    <property type="match status" value="1"/>
</dbReference>
<keyword evidence="3" id="KW-0540">Nuclease</keyword>
<gene>
    <name evidence="9" type="ORF">GE061_002961</name>
</gene>
<dbReference type="PANTHER" id="PTHR12801:SF82">
    <property type="entry name" value="RNA EXONUCLEASE 5"/>
    <property type="match status" value="1"/>
</dbReference>
<dbReference type="CDD" id="cd06145">
    <property type="entry name" value="REX1_like"/>
    <property type="match status" value="1"/>
</dbReference>
<comment type="caution">
    <text evidence="9">The sequence shown here is derived from an EMBL/GenBank/DDBJ whole genome shotgun (WGS) entry which is preliminary data.</text>
</comment>
<feature type="compositionally biased region" description="Basic residues" evidence="7">
    <location>
        <begin position="1"/>
        <end position="12"/>
    </location>
</feature>
<protein>
    <recommendedName>
        <fullName evidence="8">Exonuclease domain-containing protein</fullName>
    </recommendedName>
</protein>
<dbReference type="SMART" id="SM00479">
    <property type="entry name" value="EXOIII"/>
    <property type="match status" value="1"/>
</dbReference>
<dbReference type="InterPro" id="IPR012337">
    <property type="entry name" value="RNaseH-like_sf"/>
</dbReference>
<feature type="compositionally biased region" description="Basic and acidic residues" evidence="7">
    <location>
        <begin position="88"/>
        <end position="100"/>
    </location>
</feature>
<evidence type="ECO:0000256" key="7">
    <source>
        <dbReference type="SAM" id="MobiDB-lite"/>
    </source>
</evidence>
<dbReference type="EMBL" id="WIXP02000011">
    <property type="protein sequence ID" value="KAF6202563.1"/>
    <property type="molecule type" value="Genomic_DNA"/>
</dbReference>
<dbReference type="InterPro" id="IPR034922">
    <property type="entry name" value="REX1-like_exo"/>
</dbReference>
<dbReference type="PANTHER" id="PTHR12801">
    <property type="entry name" value="RNA EXONUCLEASE REXO1 / RECO3 FAMILY MEMBER-RELATED"/>
    <property type="match status" value="1"/>
</dbReference>
<evidence type="ECO:0000256" key="1">
    <source>
        <dbReference type="ARBA" id="ARBA00004123"/>
    </source>
</evidence>
<dbReference type="InterPro" id="IPR047021">
    <property type="entry name" value="REXO1/3/4-like"/>
</dbReference>
<keyword evidence="4" id="KW-0378">Hydrolase</keyword>
<dbReference type="InterPro" id="IPR036397">
    <property type="entry name" value="RNaseH_sf"/>
</dbReference>
<comment type="similarity">
    <text evidence="2">Belongs to the REXO1/REXO3 family.</text>
</comment>
<evidence type="ECO:0000256" key="2">
    <source>
        <dbReference type="ARBA" id="ARBA00006357"/>
    </source>
</evidence>
<dbReference type="GO" id="GO:0005634">
    <property type="term" value="C:nucleus"/>
    <property type="evidence" value="ECO:0007669"/>
    <property type="project" value="UniProtKB-SubCell"/>
</dbReference>
<feature type="domain" description="Exonuclease" evidence="8">
    <location>
        <begin position="571"/>
        <end position="731"/>
    </location>
</feature>
<comment type="subcellular location">
    <subcellularLocation>
        <location evidence="1">Nucleus</location>
    </subcellularLocation>
</comment>
<evidence type="ECO:0000256" key="6">
    <source>
        <dbReference type="ARBA" id="ARBA00023242"/>
    </source>
</evidence>
<feature type="region of interest" description="Disordered" evidence="7">
    <location>
        <begin position="58"/>
        <end position="163"/>
    </location>
</feature>
<evidence type="ECO:0000256" key="3">
    <source>
        <dbReference type="ARBA" id="ARBA00022722"/>
    </source>
</evidence>
<dbReference type="Gene3D" id="3.30.420.10">
    <property type="entry name" value="Ribonuclease H-like superfamily/Ribonuclease H"/>
    <property type="match status" value="1"/>
</dbReference>
<keyword evidence="6" id="KW-0539">Nucleus</keyword>
<feature type="region of interest" description="Disordered" evidence="7">
    <location>
        <begin position="1"/>
        <end position="46"/>
    </location>
</feature>